<dbReference type="EMBL" id="CM010724">
    <property type="protein sequence ID" value="RZC80060.1"/>
    <property type="molecule type" value="Genomic_DNA"/>
</dbReference>
<accession>A0A4Y7L633</accession>
<dbReference type="InterPro" id="IPR053031">
    <property type="entry name" value="Cuticle_assoc_protein"/>
</dbReference>
<evidence type="ECO:0000313" key="3">
    <source>
        <dbReference type="Proteomes" id="UP000316621"/>
    </source>
</evidence>
<gene>
    <name evidence="2" type="ORF">C5167_042634</name>
</gene>
<proteinExistence type="predicted"/>
<dbReference type="SMART" id="SM00614">
    <property type="entry name" value="ZnF_BED"/>
    <property type="match status" value="1"/>
</dbReference>
<dbReference type="GO" id="GO:0006357">
    <property type="term" value="P:regulation of transcription by RNA polymerase II"/>
    <property type="evidence" value="ECO:0007669"/>
    <property type="project" value="TreeGrafter"/>
</dbReference>
<reference evidence="2 3" key="1">
    <citation type="journal article" date="2018" name="Science">
        <title>The opium poppy genome and morphinan production.</title>
        <authorList>
            <person name="Guo L."/>
            <person name="Winzer T."/>
            <person name="Yang X."/>
            <person name="Li Y."/>
            <person name="Ning Z."/>
            <person name="He Z."/>
            <person name="Teodor R."/>
            <person name="Lu Y."/>
            <person name="Bowser T.A."/>
            <person name="Graham I.A."/>
            <person name="Ye K."/>
        </authorList>
    </citation>
    <scope>NUCLEOTIDE SEQUENCE [LARGE SCALE GENOMIC DNA]</scope>
    <source>
        <strain evidence="3">cv. HN1</strain>
        <tissue evidence="2">Leaves</tissue>
    </source>
</reference>
<feature type="compositionally biased region" description="Low complexity" evidence="1">
    <location>
        <begin position="1"/>
        <end position="10"/>
    </location>
</feature>
<evidence type="ECO:0000256" key="1">
    <source>
        <dbReference type="SAM" id="MobiDB-lite"/>
    </source>
</evidence>
<dbReference type="Gramene" id="RZC80060">
    <property type="protein sequence ID" value="RZC80060"/>
    <property type="gene ID" value="C5167_042634"/>
</dbReference>
<sequence>MPPPKAAVSKAAKKSKVVNSAEPKEVETVASESSDSGDSDSDHIEAATTDVVPSLTRKRKRTSKYGAEFQEVLIKGKTHGECKHCKRNIGAESKNGTSSLRKHLNSYEGFGLGSTSLQTLLEAMEELESDDDDATSHIV</sequence>
<dbReference type="Proteomes" id="UP000316621">
    <property type="component" value="Chromosome 10"/>
</dbReference>
<dbReference type="AlphaFoldDB" id="A0A4Y7L633"/>
<protein>
    <submittedName>
        <fullName evidence="2">Uncharacterized protein</fullName>
    </submittedName>
</protein>
<feature type="region of interest" description="Disordered" evidence="1">
    <location>
        <begin position="1"/>
        <end position="58"/>
    </location>
</feature>
<dbReference type="GO" id="GO:1990837">
    <property type="term" value="F:sequence-specific double-stranded DNA binding"/>
    <property type="evidence" value="ECO:0007669"/>
    <property type="project" value="TreeGrafter"/>
</dbReference>
<organism evidence="2 3">
    <name type="scientific">Papaver somniferum</name>
    <name type="common">Opium poppy</name>
    <dbReference type="NCBI Taxonomy" id="3469"/>
    <lineage>
        <taxon>Eukaryota</taxon>
        <taxon>Viridiplantae</taxon>
        <taxon>Streptophyta</taxon>
        <taxon>Embryophyta</taxon>
        <taxon>Tracheophyta</taxon>
        <taxon>Spermatophyta</taxon>
        <taxon>Magnoliopsida</taxon>
        <taxon>Ranunculales</taxon>
        <taxon>Papaveraceae</taxon>
        <taxon>Papaveroideae</taxon>
        <taxon>Papaver</taxon>
    </lineage>
</organism>
<dbReference type="PANTHER" id="PTHR34396:SF25">
    <property type="entry name" value="BOUNDARY ELEMENT ASSOCIATED FACTOR"/>
    <property type="match status" value="1"/>
</dbReference>
<evidence type="ECO:0000313" key="2">
    <source>
        <dbReference type="EMBL" id="RZC80060.1"/>
    </source>
</evidence>
<dbReference type="PANTHER" id="PTHR34396">
    <property type="entry name" value="OS03G0264950 PROTEIN-RELATED"/>
    <property type="match status" value="1"/>
</dbReference>
<dbReference type="GO" id="GO:0005634">
    <property type="term" value="C:nucleus"/>
    <property type="evidence" value="ECO:0007669"/>
    <property type="project" value="TreeGrafter"/>
</dbReference>
<keyword evidence="3" id="KW-1185">Reference proteome</keyword>
<name>A0A4Y7L633_PAPSO</name>